<dbReference type="GO" id="GO:0005615">
    <property type="term" value="C:extracellular space"/>
    <property type="evidence" value="ECO:0007669"/>
    <property type="project" value="TreeGrafter"/>
</dbReference>
<sequence>MNDPVVLYSMPVEEVSYELQRDDLPSDRQPASPPPPPSPSPTLGERLNQVAPFIDAHLRELRTAATVSLGFATVLVVMRYSHHVTRWTSTAQVPQQAILSRKRIRAAVVGVDVQQQALQVWHLPLWRVWLRSYNLPPAGHMADTLLVRFPGVQLATDEESVLALHKELCKSPRSSQPIVLNFEILTTTNAVREELRKALPQASAGGPLSSHLIKSPGRLLGEDVNALLCHGWRSKGFLGRKDESIEHTLISAGIATVDREFLTSDAPFVQELLTPFEVHELLEAERHADTYERGIWKAVHVARRQEQLEHARQQLLRNVVEPAAKLASAGANLTEHARAAIASVSEATASATQSVLQRGAALSDAAKSSLTSSVDSVKSAGASLSDAAASAAEAMKKAASSATSSANAVAGASASKLGNVRADVAERAKSAADAAAETAASAAAALKQHSAKMAESAQAAASVGDRAVSAASSAAAALKQSSSKIAEGAMASVTAASQSARTVANAAQSTLGTAASAANSVWSAAAKALSRQGRNSQPNSDAEASDKNQKPPQQQRPKDWP</sequence>
<protein>
    <submittedName>
        <fullName evidence="2">Uncharacterized protein</fullName>
    </submittedName>
</protein>
<dbReference type="InterPro" id="IPR042421">
    <property type="entry name" value="C3orf33-like"/>
</dbReference>
<feature type="compositionally biased region" description="Pro residues" evidence="1">
    <location>
        <begin position="31"/>
        <end position="40"/>
    </location>
</feature>
<organism evidence="2 3">
    <name type="scientific">Capsaspora owczarzaki (strain ATCC 30864)</name>
    <dbReference type="NCBI Taxonomy" id="595528"/>
    <lineage>
        <taxon>Eukaryota</taxon>
        <taxon>Filasterea</taxon>
        <taxon>Capsaspora</taxon>
    </lineage>
</organism>
<feature type="compositionally biased region" description="Polar residues" evidence="1">
    <location>
        <begin position="532"/>
        <end position="542"/>
    </location>
</feature>
<evidence type="ECO:0000313" key="3">
    <source>
        <dbReference type="Proteomes" id="UP000008743"/>
    </source>
</evidence>
<dbReference type="EMBL" id="KE346367">
    <property type="protein sequence ID" value="KJE94536.1"/>
    <property type="molecule type" value="Genomic_DNA"/>
</dbReference>
<gene>
    <name evidence="2" type="ORF">CAOG_005168</name>
</gene>
<proteinExistence type="predicted"/>
<dbReference type="PANTHER" id="PTHR28434">
    <property type="entry name" value="PROTEIN C3ORF33"/>
    <property type="match status" value="1"/>
</dbReference>
<feature type="region of interest" description="Disordered" evidence="1">
    <location>
        <begin position="523"/>
        <end position="561"/>
    </location>
</feature>
<name>A0A0D2UHF4_CAPO3</name>
<feature type="region of interest" description="Disordered" evidence="1">
    <location>
        <begin position="19"/>
        <end position="43"/>
    </location>
</feature>
<evidence type="ECO:0000313" key="2">
    <source>
        <dbReference type="EMBL" id="KJE94536.1"/>
    </source>
</evidence>
<reference evidence="3" key="1">
    <citation type="submission" date="2011-02" db="EMBL/GenBank/DDBJ databases">
        <title>The Genome Sequence of Capsaspora owczarzaki ATCC 30864.</title>
        <authorList>
            <person name="Russ C."/>
            <person name="Cuomo C."/>
            <person name="Burger G."/>
            <person name="Gray M.W."/>
            <person name="Holland P.W.H."/>
            <person name="King N."/>
            <person name="Lang F.B.F."/>
            <person name="Roger A.J."/>
            <person name="Ruiz-Trillo I."/>
            <person name="Young S.K."/>
            <person name="Zeng Q."/>
            <person name="Gargeya S."/>
            <person name="Alvarado L."/>
            <person name="Berlin A."/>
            <person name="Chapman S.B."/>
            <person name="Chen Z."/>
            <person name="Freedman E."/>
            <person name="Gellesch M."/>
            <person name="Goldberg J."/>
            <person name="Griggs A."/>
            <person name="Gujja S."/>
            <person name="Heilman E."/>
            <person name="Heiman D."/>
            <person name="Howarth C."/>
            <person name="Mehta T."/>
            <person name="Neiman D."/>
            <person name="Pearson M."/>
            <person name="Roberts A."/>
            <person name="Saif S."/>
            <person name="Shea T."/>
            <person name="Shenoy N."/>
            <person name="Sisk P."/>
            <person name="Stolte C."/>
            <person name="Sykes S."/>
            <person name="White J."/>
            <person name="Yandava C."/>
            <person name="Haas B."/>
            <person name="Nusbaum C."/>
            <person name="Birren B."/>
        </authorList>
    </citation>
    <scope>NUCLEOTIDE SEQUENCE</scope>
    <source>
        <strain evidence="3">ATCC 30864</strain>
    </source>
</reference>
<dbReference type="AlphaFoldDB" id="A0A0D2UHF4"/>
<dbReference type="InParanoid" id="A0A0D2UHF4"/>
<dbReference type="Proteomes" id="UP000008743">
    <property type="component" value="Unassembled WGS sequence"/>
</dbReference>
<evidence type="ECO:0000256" key="1">
    <source>
        <dbReference type="SAM" id="MobiDB-lite"/>
    </source>
</evidence>
<keyword evidence="3" id="KW-1185">Reference proteome</keyword>
<dbReference type="PANTHER" id="PTHR28434:SF1">
    <property type="entry name" value="PROTEIN C3ORF33"/>
    <property type="match status" value="1"/>
</dbReference>
<accession>A0A0D2UHF4</accession>